<evidence type="ECO:0000259" key="3">
    <source>
        <dbReference type="PROSITE" id="PS51194"/>
    </source>
</evidence>
<dbReference type="EMBL" id="CP059673">
    <property type="protein sequence ID" value="QRW26664.1"/>
    <property type="molecule type" value="Genomic_DNA"/>
</dbReference>
<evidence type="ECO:0000313" key="4">
    <source>
        <dbReference type="EMBL" id="QRW26664.1"/>
    </source>
</evidence>
<reference evidence="4" key="1">
    <citation type="submission" date="2020-05" db="EMBL/GenBank/DDBJ databases">
        <title>Evolutionary and genomic comparisons of hybrid uninucleate and nonhybrid Rhizoctonia fungi.</title>
        <authorList>
            <person name="Li C."/>
            <person name="Chen X."/>
        </authorList>
    </citation>
    <scope>NUCLEOTIDE SEQUENCE</scope>
    <source>
        <strain evidence="4">AG-1 IA</strain>
    </source>
</reference>
<dbReference type="KEGG" id="rsx:RhiXN_01259"/>
<feature type="region of interest" description="Disordered" evidence="2">
    <location>
        <begin position="1101"/>
        <end position="1129"/>
    </location>
</feature>
<protein>
    <submittedName>
        <fullName evidence="4">Helicase conserved C-terminal domain</fullName>
    </submittedName>
</protein>
<keyword evidence="4" id="KW-0067">ATP-binding</keyword>
<dbReference type="InterPro" id="IPR027417">
    <property type="entry name" value="P-loop_NTPase"/>
</dbReference>
<dbReference type="PANTHER" id="PTHR10799">
    <property type="entry name" value="SNF2/RAD54 HELICASE FAMILY"/>
    <property type="match status" value="1"/>
</dbReference>
<organism evidence="4 5">
    <name type="scientific">Rhizoctonia solani</name>
    <dbReference type="NCBI Taxonomy" id="456999"/>
    <lineage>
        <taxon>Eukaryota</taxon>
        <taxon>Fungi</taxon>
        <taxon>Dikarya</taxon>
        <taxon>Basidiomycota</taxon>
        <taxon>Agaricomycotina</taxon>
        <taxon>Agaricomycetes</taxon>
        <taxon>Cantharellales</taxon>
        <taxon>Ceratobasidiaceae</taxon>
        <taxon>Rhizoctonia</taxon>
    </lineage>
</organism>
<feature type="compositionally biased region" description="Polar residues" evidence="2">
    <location>
        <begin position="943"/>
        <end position="956"/>
    </location>
</feature>
<feature type="compositionally biased region" description="Polar residues" evidence="2">
    <location>
        <begin position="1022"/>
        <end position="1035"/>
    </location>
</feature>
<dbReference type="GO" id="GO:0016787">
    <property type="term" value="F:hydrolase activity"/>
    <property type="evidence" value="ECO:0007669"/>
    <property type="project" value="UniProtKB-KW"/>
</dbReference>
<feature type="compositionally biased region" description="Basic and acidic residues" evidence="2">
    <location>
        <begin position="1010"/>
        <end position="1020"/>
    </location>
</feature>
<evidence type="ECO:0000313" key="5">
    <source>
        <dbReference type="Proteomes" id="UP000650533"/>
    </source>
</evidence>
<feature type="region of interest" description="Disordered" evidence="2">
    <location>
        <begin position="796"/>
        <end position="1052"/>
    </location>
</feature>
<dbReference type="GO" id="GO:0004386">
    <property type="term" value="F:helicase activity"/>
    <property type="evidence" value="ECO:0007669"/>
    <property type="project" value="UniProtKB-KW"/>
</dbReference>
<dbReference type="Pfam" id="PF00271">
    <property type="entry name" value="Helicase_C"/>
    <property type="match status" value="1"/>
</dbReference>
<dbReference type="InterPro" id="IPR049730">
    <property type="entry name" value="SNF2/RAD54-like_C"/>
</dbReference>
<dbReference type="CDD" id="cd18793">
    <property type="entry name" value="SF2_C_SNF"/>
    <property type="match status" value="1"/>
</dbReference>
<dbReference type="PROSITE" id="PS51194">
    <property type="entry name" value="HELICASE_CTER"/>
    <property type="match status" value="1"/>
</dbReference>
<feature type="compositionally biased region" description="Low complexity" evidence="2">
    <location>
        <begin position="979"/>
        <end position="989"/>
    </location>
</feature>
<gene>
    <name evidence="4" type="ORF">RhiXN_01259</name>
</gene>
<dbReference type="GeneID" id="67023541"/>
<keyword evidence="4" id="KW-0347">Helicase</keyword>
<evidence type="ECO:0000256" key="2">
    <source>
        <dbReference type="SAM" id="MobiDB-lite"/>
    </source>
</evidence>
<dbReference type="RefSeq" id="XP_043186901.1">
    <property type="nucleotide sequence ID" value="XM_043321078.1"/>
</dbReference>
<sequence length="1129" mass="122825">MPKSLCIQWSLQFQRFTVPGAFRLIDYAKKGSNRTSYFSQGGDYNRLVAKATFPHCVVFLSTFTSIGTKAGNVLFRVSTGAAGREPRFRGQPSTIVTSNAPDCTIFAKEFLYLACNELHQLCNATTCQDGVTKLSCNSLVRTGATALPVFNGAKDAIAAAVILRIPDVIGEAGLALGYELLESQRSRLKEWKSQQSELTGVAGATWDSDKDEQQVQQEIANRFLKEGDPRGYKSFFVQQPSIKRIRRVLVPYIVCRTSKSRMPDGSLILNIPDLIESIVWISINDVERKALVDLYNRLMSKKPKGLQGEMLLSWNSFLMDYKHVLFHPLMRAETNARLEPFWEQWTLENLQSRASSKLLATLSILEHYKDPAAEPLFFNRDGTRNVKQESSFVSPPSIQAPTKPRKILIFIMYDRHTQVTKFVSACLLLKTSFLTKVSPLQMLDLHKYKYVEYNGSMTDIERDQAVKNFESQDDVYIMLLSNVGTTGLNLTMASVIIFLSGLWSGVETKQTGGRCWRPGQLHVVHMYQLLAPNTADKILSSYATSKTIMENRFFSQTKELATKIFQYKDKTDSKASENEAPTLYSRSAVVPRALKSQEGDTTSTQPTIKKAGSRKRKAPSSSTQTRDSEQPDASASKPKRAKVSDKDKAKNAAQPEPLPSEHWSSSPAQGAQTSFPKGKVNPGATNGSSKSAETASSEPQSPPRSQPRPRPRPRMRISPNVKDGGAIANIVSPMLRAETVEPCVASSSIQVPVASDTPVPTQSAPLTTAAGLADLPLVSFAPESSPEVSSIAAVRVPVLHDPPTQQPSFAPSPDSAQPSTSQDLPAVDSLAPTAAQTACKDHNHSPEPLVGHELSSDYDPDVDVVGLGEDKDLPDISAVTQGGSVADSLRSTGPTLGGPSSLKSSPVLPQGSGSDGRAVLQENPYPHGESLLDAFVHELLNDLDQSPGSPTKSNPPQAKDKATAVDTRAPAPYHPTPARTWRTSTTSRSLAKLTPYQPPQSNSSASIRPRQRDVIPHKAPEPSTSELPDGPNSNQPAPPQRPMVRSGAFKDVSKEDVPKVLAKGKQAVMDEVDRVSQTGGVGVLKSQQRRMMAVNSASIQVVPSLENPSSSEKPTSRLSRLGSKSNPPS</sequence>
<feature type="region of interest" description="Disordered" evidence="2">
    <location>
        <begin position="570"/>
        <end position="726"/>
    </location>
</feature>
<keyword evidence="4" id="KW-0547">Nucleotide-binding</keyword>
<dbReference type="SMART" id="SM00490">
    <property type="entry name" value="HELICc"/>
    <property type="match status" value="1"/>
</dbReference>
<accession>A0A8H8T2T3</accession>
<dbReference type="Proteomes" id="UP000650533">
    <property type="component" value="Chromosome 16"/>
</dbReference>
<feature type="compositionally biased region" description="Polar residues" evidence="2">
    <location>
        <begin position="662"/>
        <end position="675"/>
    </location>
</feature>
<keyword evidence="1" id="KW-0378">Hydrolase</keyword>
<evidence type="ECO:0000256" key="1">
    <source>
        <dbReference type="ARBA" id="ARBA00022801"/>
    </source>
</evidence>
<dbReference type="AlphaFoldDB" id="A0A8H8T2T3"/>
<feature type="compositionally biased region" description="Polar residues" evidence="2">
    <location>
        <begin position="806"/>
        <end position="823"/>
    </location>
</feature>
<dbReference type="Gene3D" id="3.40.50.300">
    <property type="entry name" value="P-loop containing nucleotide triphosphate hydrolases"/>
    <property type="match status" value="1"/>
</dbReference>
<proteinExistence type="predicted"/>
<feature type="domain" description="Helicase C-terminal" evidence="3">
    <location>
        <begin position="385"/>
        <end position="561"/>
    </location>
</feature>
<name>A0A8H8T2T3_9AGAM</name>
<dbReference type="InterPro" id="IPR001650">
    <property type="entry name" value="Helicase_C-like"/>
</dbReference>
<feature type="compositionally biased region" description="Polar residues" evidence="2">
    <location>
        <begin position="683"/>
        <end position="695"/>
    </location>
</feature>
<feature type="compositionally biased region" description="Polar residues" evidence="2">
    <location>
        <begin position="878"/>
        <end position="894"/>
    </location>
</feature>
<dbReference type="SUPFAM" id="SSF52540">
    <property type="entry name" value="P-loop containing nucleoside triphosphate hydrolases"/>
    <property type="match status" value="1"/>
</dbReference>